<organism evidence="2 3">
    <name type="scientific">Neolewinella marina</name>
    <dbReference type="NCBI Taxonomy" id="438751"/>
    <lineage>
        <taxon>Bacteria</taxon>
        <taxon>Pseudomonadati</taxon>
        <taxon>Bacteroidota</taxon>
        <taxon>Saprospiria</taxon>
        <taxon>Saprospirales</taxon>
        <taxon>Lewinellaceae</taxon>
        <taxon>Neolewinella</taxon>
    </lineage>
</organism>
<keyword evidence="1" id="KW-0472">Membrane</keyword>
<feature type="transmembrane region" description="Helical" evidence="1">
    <location>
        <begin position="40"/>
        <end position="59"/>
    </location>
</feature>
<evidence type="ECO:0000313" key="3">
    <source>
        <dbReference type="Proteomes" id="UP000226437"/>
    </source>
</evidence>
<accession>A0A2G0CJL6</accession>
<dbReference type="Proteomes" id="UP000226437">
    <property type="component" value="Unassembled WGS sequence"/>
</dbReference>
<evidence type="ECO:0008006" key="4">
    <source>
        <dbReference type="Google" id="ProtNLM"/>
    </source>
</evidence>
<keyword evidence="1" id="KW-0812">Transmembrane</keyword>
<evidence type="ECO:0000313" key="2">
    <source>
        <dbReference type="EMBL" id="PHL00162.1"/>
    </source>
</evidence>
<protein>
    <recommendedName>
        <fullName evidence="4">DUF304 domain-containing protein</fullName>
    </recommendedName>
</protein>
<dbReference type="AlphaFoldDB" id="A0A2G0CJL6"/>
<dbReference type="EMBL" id="PDLO01000001">
    <property type="protein sequence ID" value="PHL00162.1"/>
    <property type="molecule type" value="Genomic_DNA"/>
</dbReference>
<evidence type="ECO:0000256" key="1">
    <source>
        <dbReference type="SAM" id="Phobius"/>
    </source>
</evidence>
<comment type="caution">
    <text evidence="2">The sequence shown here is derived from an EMBL/GenBank/DDBJ whole genome shotgun (WGS) entry which is preliminary data.</text>
</comment>
<sequence>MAAGKNTYTYLRGARTGQVLVVAAIVVIVLTLFHNEPNDPLILLKTLLSLTAIGFLIHYGHTLNSGIRLLDNHLEVRHLFGASRWIYLTDVDRVVVQEVFNAFGGTRLVMTIYTRRDKVKISVSDLDRSSEFIDAIEDCGQQRGFDVLHVDRNGQTGRSLREG</sequence>
<dbReference type="RefSeq" id="WP_099105141.1">
    <property type="nucleotide sequence ID" value="NZ_JAATJF010000001.1"/>
</dbReference>
<keyword evidence="3" id="KW-1185">Reference proteome</keyword>
<proteinExistence type="predicted"/>
<feature type="transmembrane region" description="Helical" evidence="1">
    <location>
        <begin position="12"/>
        <end position="34"/>
    </location>
</feature>
<dbReference type="OrthoDB" id="9835106at2"/>
<name>A0A2G0CJL6_9BACT</name>
<reference evidence="2 3" key="1">
    <citation type="submission" date="2017-10" db="EMBL/GenBank/DDBJ databases">
        <title>The draft genome sequence of Lewinella marina KCTC 32374.</title>
        <authorList>
            <person name="Wang K."/>
        </authorList>
    </citation>
    <scope>NUCLEOTIDE SEQUENCE [LARGE SCALE GENOMIC DNA]</scope>
    <source>
        <strain evidence="2 3">MKG-38</strain>
    </source>
</reference>
<gene>
    <name evidence="2" type="ORF">CGL56_03735</name>
</gene>
<keyword evidence="1" id="KW-1133">Transmembrane helix</keyword>